<protein>
    <submittedName>
        <fullName evidence="2">Uncharacterized protein</fullName>
    </submittedName>
</protein>
<accession>A0A9D5GV29</accession>
<proteinExistence type="predicted"/>
<evidence type="ECO:0000256" key="1">
    <source>
        <dbReference type="SAM" id="MobiDB-lite"/>
    </source>
</evidence>
<dbReference type="Proteomes" id="UP001058974">
    <property type="component" value="Chromosome 1"/>
</dbReference>
<feature type="region of interest" description="Disordered" evidence="1">
    <location>
        <begin position="153"/>
        <end position="210"/>
    </location>
</feature>
<evidence type="ECO:0000313" key="3">
    <source>
        <dbReference type="Proteomes" id="UP001058974"/>
    </source>
</evidence>
<reference evidence="2 3" key="1">
    <citation type="journal article" date="2022" name="Nat. Genet.">
        <title>Improved pea reference genome and pan-genome highlight genomic features and evolutionary characteristics.</title>
        <authorList>
            <person name="Yang T."/>
            <person name="Liu R."/>
            <person name="Luo Y."/>
            <person name="Hu S."/>
            <person name="Wang D."/>
            <person name="Wang C."/>
            <person name="Pandey M.K."/>
            <person name="Ge S."/>
            <person name="Xu Q."/>
            <person name="Li N."/>
            <person name="Li G."/>
            <person name="Huang Y."/>
            <person name="Saxena R.K."/>
            <person name="Ji Y."/>
            <person name="Li M."/>
            <person name="Yan X."/>
            <person name="He Y."/>
            <person name="Liu Y."/>
            <person name="Wang X."/>
            <person name="Xiang C."/>
            <person name="Varshney R.K."/>
            <person name="Ding H."/>
            <person name="Gao S."/>
            <person name="Zong X."/>
        </authorList>
    </citation>
    <scope>NUCLEOTIDE SEQUENCE [LARGE SCALE GENOMIC DNA]</scope>
    <source>
        <strain evidence="2 3">cv. Zhongwan 6</strain>
    </source>
</reference>
<organism evidence="2 3">
    <name type="scientific">Pisum sativum</name>
    <name type="common">Garden pea</name>
    <name type="synonym">Lathyrus oleraceus</name>
    <dbReference type="NCBI Taxonomy" id="3888"/>
    <lineage>
        <taxon>Eukaryota</taxon>
        <taxon>Viridiplantae</taxon>
        <taxon>Streptophyta</taxon>
        <taxon>Embryophyta</taxon>
        <taxon>Tracheophyta</taxon>
        <taxon>Spermatophyta</taxon>
        <taxon>Magnoliopsida</taxon>
        <taxon>eudicotyledons</taxon>
        <taxon>Gunneridae</taxon>
        <taxon>Pentapetalae</taxon>
        <taxon>rosids</taxon>
        <taxon>fabids</taxon>
        <taxon>Fabales</taxon>
        <taxon>Fabaceae</taxon>
        <taxon>Papilionoideae</taxon>
        <taxon>50 kb inversion clade</taxon>
        <taxon>NPAAA clade</taxon>
        <taxon>Hologalegina</taxon>
        <taxon>IRL clade</taxon>
        <taxon>Fabeae</taxon>
        <taxon>Lathyrus</taxon>
    </lineage>
</organism>
<dbReference type="AlphaFoldDB" id="A0A9D5GV29"/>
<comment type="caution">
    <text evidence="2">The sequence shown here is derived from an EMBL/GenBank/DDBJ whole genome shotgun (WGS) entry which is preliminary data.</text>
</comment>
<sequence length="235" mass="26215">MPIRSPVKPAYEPAMCARRPTHYMYQQQHRPEICSWKFCARHHEELTPRRLLIPQVSQLEAVAQKYQACTQNTAPNLSIPELQNDCNLFVASARQLAKALEVPLNIETKRIEKRDPLPSGLSSGLPREKLVLAESIKNEGTFEAARIRSHCGSDNVKDIRGSPSAGPKSSTLEPKFKHNNLDKGKDVANDHSQFKSKQTSDSHEPSNATLPGRAVWDAATIAGLNPFRLLHHTTT</sequence>
<dbReference type="Gramene" id="Psat01G0146400-T1">
    <property type="protein sequence ID" value="KAI5442398.1"/>
    <property type="gene ID" value="KIW84_011464"/>
</dbReference>
<feature type="compositionally biased region" description="Basic and acidic residues" evidence="1">
    <location>
        <begin position="174"/>
        <end position="204"/>
    </location>
</feature>
<gene>
    <name evidence="2" type="ORF">KIW84_011464</name>
</gene>
<name>A0A9D5GV29_PEA</name>
<dbReference type="EMBL" id="JAMSHJ010000001">
    <property type="protein sequence ID" value="KAI5442398.1"/>
    <property type="molecule type" value="Genomic_DNA"/>
</dbReference>
<dbReference type="InterPro" id="IPR029005">
    <property type="entry name" value="LIM-bd/SEUSS"/>
</dbReference>
<keyword evidence="3" id="KW-1185">Reference proteome</keyword>
<evidence type="ECO:0000313" key="2">
    <source>
        <dbReference type="EMBL" id="KAI5442398.1"/>
    </source>
</evidence>
<dbReference type="PANTHER" id="PTHR10378">
    <property type="entry name" value="LIM DOMAIN-BINDING PROTEIN"/>
    <property type="match status" value="1"/>
</dbReference>